<evidence type="ECO:0000259" key="1">
    <source>
        <dbReference type="Pfam" id="PF01869"/>
    </source>
</evidence>
<accession>A0ABY7YYM3</accession>
<proteinExistence type="predicted"/>
<organism evidence="2 3">
    <name type="scientific">Devosia rhodophyticola</name>
    <dbReference type="NCBI Taxonomy" id="3026423"/>
    <lineage>
        <taxon>Bacteria</taxon>
        <taxon>Pseudomonadati</taxon>
        <taxon>Pseudomonadota</taxon>
        <taxon>Alphaproteobacteria</taxon>
        <taxon>Hyphomicrobiales</taxon>
        <taxon>Devosiaceae</taxon>
        <taxon>Devosia</taxon>
    </lineage>
</organism>
<dbReference type="InterPro" id="IPR043129">
    <property type="entry name" value="ATPase_NBD"/>
</dbReference>
<gene>
    <name evidence="2" type="ORF">PSQ90_01965</name>
</gene>
<dbReference type="RefSeq" id="WP_282211766.1">
    <property type="nucleotide sequence ID" value="NZ_CP118247.1"/>
</dbReference>
<sequence length="300" mass="31120">MSTGYLGIDIGGTASRWAVVDEAGLLVGRGSAMGATAHVFNPAERARLEATLHDIDHQSAGFLPLRGAYIGITGYGDGLWRDVAPLAAEILKLPTDRLQITDDMDLAYHAAFAPGAGHLISAGTGSIGLHIAADNSVIRVGGRGLLIDDGGSGTWIALEALNLIYRRIDETGTPDDAAVLAEEIYAAMGGTDWDTARAYIYGGDRGKIGILASSVAKAASRGDAVAHSILQQAGAELARLGQALAKRAGKLPIGYVGGIVSLHPALKKSLIDTLLDYDVVFPQIDAALTAAELAAKKQET</sequence>
<name>A0ABY7YYM3_9HYPH</name>
<dbReference type="Pfam" id="PF01869">
    <property type="entry name" value="BcrAD_BadFG"/>
    <property type="match status" value="1"/>
</dbReference>
<dbReference type="Proteomes" id="UP001222118">
    <property type="component" value="Chromosome"/>
</dbReference>
<dbReference type="InterPro" id="IPR002731">
    <property type="entry name" value="ATPase_BadF"/>
</dbReference>
<evidence type="ECO:0000313" key="3">
    <source>
        <dbReference type="Proteomes" id="UP001222118"/>
    </source>
</evidence>
<protein>
    <submittedName>
        <fullName evidence="2">BadF/BadG/BcrA/BcrD ATPase family protein</fullName>
    </submittedName>
</protein>
<reference evidence="2 3" key="1">
    <citation type="submission" date="2023-02" db="EMBL/GenBank/DDBJ databases">
        <title>Devosia chondri sp. nov., isolated from the phycosphere of marine algae.</title>
        <authorList>
            <person name="Kim J.M."/>
            <person name="Lee J.K."/>
            <person name="Choi B.J."/>
            <person name="Bayburt H."/>
            <person name="Jeon C.O."/>
        </authorList>
    </citation>
    <scope>NUCLEOTIDE SEQUENCE [LARGE SCALE GENOMIC DNA]</scope>
    <source>
        <strain evidence="2 3">G2-5</strain>
    </source>
</reference>
<dbReference type="PANTHER" id="PTHR12862">
    <property type="entry name" value="BADF TYPE ATPASE DOMAIN-CONTAINING PROTEIN"/>
    <property type="match status" value="1"/>
</dbReference>
<dbReference type="EMBL" id="CP118247">
    <property type="protein sequence ID" value="WDR06252.1"/>
    <property type="molecule type" value="Genomic_DNA"/>
</dbReference>
<evidence type="ECO:0000313" key="2">
    <source>
        <dbReference type="EMBL" id="WDR06252.1"/>
    </source>
</evidence>
<dbReference type="SUPFAM" id="SSF53067">
    <property type="entry name" value="Actin-like ATPase domain"/>
    <property type="match status" value="2"/>
</dbReference>
<dbReference type="Gene3D" id="3.30.420.40">
    <property type="match status" value="2"/>
</dbReference>
<feature type="domain" description="ATPase BadF/BadG/BcrA/BcrD type" evidence="1">
    <location>
        <begin position="6"/>
        <end position="294"/>
    </location>
</feature>
<dbReference type="InterPro" id="IPR039758">
    <property type="entry name" value="NAGK-like"/>
</dbReference>
<dbReference type="PANTHER" id="PTHR12862:SF0">
    <property type="entry name" value="N-ACETYL-D-GLUCOSAMINE KINASE"/>
    <property type="match status" value="1"/>
</dbReference>
<keyword evidence="3" id="KW-1185">Reference proteome</keyword>